<keyword evidence="2" id="KW-1185">Reference proteome</keyword>
<proteinExistence type="predicted"/>
<dbReference type="EMBL" id="CP042912">
    <property type="protein sequence ID" value="QEG24781.1"/>
    <property type="molecule type" value="Genomic_DNA"/>
</dbReference>
<dbReference type="RefSeq" id="WP_075083664.1">
    <property type="nucleotide sequence ID" value="NZ_CP042912.1"/>
</dbReference>
<gene>
    <name evidence="1" type="ORF">MFFC18_47040</name>
</gene>
<dbReference type="STRING" id="980251.GCA_001642875_00865"/>
<protein>
    <recommendedName>
        <fullName evidence="3">DUF3150 domain-containing protein</fullName>
    </recommendedName>
</protein>
<reference evidence="1 2" key="1">
    <citation type="submission" date="2019-08" db="EMBL/GenBank/DDBJ databases">
        <title>Deep-cultivation of Planctomycetes and their phenomic and genomic characterization uncovers novel biology.</title>
        <authorList>
            <person name="Wiegand S."/>
            <person name="Jogler M."/>
            <person name="Boedeker C."/>
            <person name="Pinto D."/>
            <person name="Vollmers J."/>
            <person name="Rivas-Marin E."/>
            <person name="Kohn T."/>
            <person name="Peeters S.H."/>
            <person name="Heuer A."/>
            <person name="Rast P."/>
            <person name="Oberbeckmann S."/>
            <person name="Bunk B."/>
            <person name="Jeske O."/>
            <person name="Meyerdierks A."/>
            <person name="Storesund J.E."/>
            <person name="Kallscheuer N."/>
            <person name="Luecker S."/>
            <person name="Lage O.M."/>
            <person name="Pohl T."/>
            <person name="Merkel B.J."/>
            <person name="Hornburger P."/>
            <person name="Mueller R.-W."/>
            <person name="Bruemmer F."/>
            <person name="Labrenz M."/>
            <person name="Spormann A.M."/>
            <person name="Op den Camp H."/>
            <person name="Overmann J."/>
            <person name="Amann R."/>
            <person name="Jetten M.S.M."/>
            <person name="Mascher T."/>
            <person name="Medema M.H."/>
            <person name="Devos D.P."/>
            <person name="Kaster A.-K."/>
            <person name="Ovreas L."/>
            <person name="Rohde M."/>
            <person name="Galperin M.Y."/>
            <person name="Jogler C."/>
        </authorList>
    </citation>
    <scope>NUCLEOTIDE SEQUENCE [LARGE SCALE GENOMIC DNA]</scope>
    <source>
        <strain evidence="1 2">FC18</strain>
    </source>
</reference>
<dbReference type="OrthoDB" id="247764at2"/>
<dbReference type="AlphaFoldDB" id="A0A5B9PQM3"/>
<evidence type="ECO:0000313" key="1">
    <source>
        <dbReference type="EMBL" id="QEG24781.1"/>
    </source>
</evidence>
<dbReference type="Proteomes" id="UP000322214">
    <property type="component" value="Chromosome"/>
</dbReference>
<evidence type="ECO:0008006" key="3">
    <source>
        <dbReference type="Google" id="ProtNLM"/>
    </source>
</evidence>
<evidence type="ECO:0000313" key="2">
    <source>
        <dbReference type="Proteomes" id="UP000322214"/>
    </source>
</evidence>
<organism evidence="1 2">
    <name type="scientific">Mariniblastus fucicola</name>
    <dbReference type="NCBI Taxonomy" id="980251"/>
    <lineage>
        <taxon>Bacteria</taxon>
        <taxon>Pseudomonadati</taxon>
        <taxon>Planctomycetota</taxon>
        <taxon>Planctomycetia</taxon>
        <taxon>Pirellulales</taxon>
        <taxon>Pirellulaceae</taxon>
        <taxon>Mariniblastus</taxon>
    </lineage>
</organism>
<sequence length="317" mass="36123">MSTTLEPQPDVEATTSDTATERLRLTMAACKLSFNWFGTTKSLSDDQKATVADSFGADREVLSAGKRLLNTKHPAWKNVSSLKSRMNSYWKGETLPFPLPGVRLIRQDGIEGFNDRMLSFEAELSEAVESLDEVYGQLKDSACQRLGQLFNASDYPASLVGLFSVFWTFPSIEVPDYMRRLRPDLYRQEADRVARRFDEALEMAETAFVDELHHLVEHLTERLTGEDDGKPKVFRDTAVTNLHDFFDRFRRLNVRSNEDLDSLVDACQQIVSGRTAQSLRENRLVRDTVASELQEVGGRLDNLLVDRPRRNLIRKAR</sequence>
<name>A0A5B9PQM3_9BACT</name>
<dbReference type="KEGG" id="mff:MFFC18_47040"/>
<accession>A0A5B9PQM3</accession>